<keyword evidence="3" id="KW-1185">Reference proteome</keyword>
<protein>
    <submittedName>
        <fullName evidence="2">Uncharacterized protein</fullName>
    </submittedName>
</protein>
<evidence type="ECO:0000313" key="2">
    <source>
        <dbReference type="EMBL" id="QIG68457.1"/>
    </source>
</evidence>
<proteinExistence type="predicted"/>
<organism evidence="2 3">
    <name type="scientific">Rhizobium phage RHph_TM33</name>
    <dbReference type="NCBI Taxonomy" id="2509765"/>
    <lineage>
        <taxon>Viruses</taxon>
        <taxon>Duplodnaviria</taxon>
        <taxon>Heunggongvirae</taxon>
        <taxon>Uroviricota</taxon>
        <taxon>Caudoviricetes</taxon>
        <taxon>Autographivirales</taxon>
        <taxon>Dunnvirinae</taxon>
        <taxon>Cuernavacavirus</taxon>
        <taxon>Cuernavacavirus RHphTM33</taxon>
    </lineage>
</organism>
<keyword evidence="1" id="KW-1133">Transmembrane helix</keyword>
<feature type="transmembrane region" description="Helical" evidence="1">
    <location>
        <begin position="6"/>
        <end position="22"/>
    </location>
</feature>
<gene>
    <name evidence="2" type="ORF">EVB62_055</name>
</gene>
<reference evidence="2 3" key="1">
    <citation type="submission" date="2020-01" db="EMBL/GenBank/DDBJ databases">
        <title>Patterns of diversity and host range of bacteriophage communities associated with bean-nodulatin bacteria.</title>
        <authorList>
            <person name="Vann Cauwenberghe J."/>
            <person name="Santamaria R.I."/>
            <person name="Bustos P."/>
            <person name="Juarez S."/>
            <person name="Gonzalez V."/>
        </authorList>
    </citation>
    <scope>NUCLEOTIDE SEQUENCE [LARGE SCALE GENOMIC DNA]</scope>
    <source>
        <strain evidence="3">RHph</strain>
    </source>
</reference>
<accession>A0A7S5QYT5</accession>
<sequence length="59" mass="7091">MGINLFLISAFIVGCFILYRNYRTWMFIRQMRAYNKRMRAYHEGVKAFTASYKDGVYHA</sequence>
<keyword evidence="1" id="KW-0472">Membrane</keyword>
<keyword evidence="1" id="KW-0812">Transmembrane</keyword>
<evidence type="ECO:0000256" key="1">
    <source>
        <dbReference type="SAM" id="Phobius"/>
    </source>
</evidence>
<name>A0A7S5QYT5_9CAUD</name>
<dbReference type="EMBL" id="MN988492">
    <property type="protein sequence ID" value="QIG68457.1"/>
    <property type="molecule type" value="Genomic_DNA"/>
</dbReference>
<evidence type="ECO:0000313" key="3">
    <source>
        <dbReference type="Proteomes" id="UP000612664"/>
    </source>
</evidence>
<dbReference type="Proteomes" id="UP000612664">
    <property type="component" value="Segment"/>
</dbReference>